<comment type="caution">
    <text evidence="3">The sequence shown here is derived from an EMBL/GenBank/DDBJ whole genome shotgun (WGS) entry which is preliminary data.</text>
</comment>
<evidence type="ECO:0000313" key="3">
    <source>
        <dbReference type="EMBL" id="KAJ4476281.1"/>
    </source>
</evidence>
<sequence length="584" mass="64931">MSLRRARSQTSLYSQARLTAQLSRRLEQVEELHGELSLKSQALGDAEKELDNLMNSESQRITFLENERKQVFAEKTAAEIKAERLQRRVDKLEAELQEVRKHTTSGSGLTSDSGFTRTSEAMLQQCDKEATIGRLSRTEDTLEADLKDQGTNNTGGNGDGIPVDAEGGSKGETTHRESSEVVSAHSPHTPSELDNQLQESQKNIRFDFRGPSLNAGEEGVCSAESTGEIEDIPVTAQNALVNFRSELPCYPEDALQSENALLWFRPAFEYLNHNLGEDYIYLISRWIELERNKNWAYSAKGISAKLRPKELSHWITNCRYDRPNNDPKFRQHNIARFGTNFVTWWNSLIRQISMVSGGNSDGRVRKEWGTLNTSGKNGWLSVIVCLKWWGLGLGDDREVYLYHIAPLIPGSVMHFSPLYLILGLFAVVHAAPLPATIDGKHLTLITRTDSSKPPFRIVVKLLGSPNSVKGDPKIPPAVNKRIVSHLNHGSSGTPTESQFRSKPLTVDEIKFFPGSVWDPATIPATGSFHFTWWDAQAQGFKWSDEAAGRELGVAHDESVEKGEWEVGVAVLSGPGGKSEGILLK</sequence>
<organism evidence="3 4">
    <name type="scientific">Lentinula lateritia</name>
    <dbReference type="NCBI Taxonomy" id="40482"/>
    <lineage>
        <taxon>Eukaryota</taxon>
        <taxon>Fungi</taxon>
        <taxon>Dikarya</taxon>
        <taxon>Basidiomycota</taxon>
        <taxon>Agaricomycotina</taxon>
        <taxon>Agaricomycetes</taxon>
        <taxon>Agaricomycetidae</taxon>
        <taxon>Agaricales</taxon>
        <taxon>Marasmiineae</taxon>
        <taxon>Omphalotaceae</taxon>
        <taxon>Lentinula</taxon>
    </lineage>
</organism>
<name>A0ABQ8V9P1_9AGAR</name>
<evidence type="ECO:0000256" key="2">
    <source>
        <dbReference type="SAM" id="MobiDB-lite"/>
    </source>
</evidence>
<keyword evidence="4" id="KW-1185">Reference proteome</keyword>
<evidence type="ECO:0000313" key="4">
    <source>
        <dbReference type="Proteomes" id="UP001150217"/>
    </source>
</evidence>
<feature type="region of interest" description="Disordered" evidence="2">
    <location>
        <begin position="132"/>
        <end position="193"/>
    </location>
</feature>
<reference evidence="3" key="1">
    <citation type="submission" date="2022-08" db="EMBL/GenBank/DDBJ databases">
        <title>A Global Phylogenomic Analysis of the Shiitake Genus Lentinula.</title>
        <authorList>
            <consortium name="DOE Joint Genome Institute"/>
            <person name="Sierra-Patev S."/>
            <person name="Min B."/>
            <person name="Naranjo-Ortiz M."/>
            <person name="Looney B."/>
            <person name="Konkel Z."/>
            <person name="Slot J.C."/>
            <person name="Sakamoto Y."/>
            <person name="Steenwyk J.L."/>
            <person name="Rokas A."/>
            <person name="Carro J."/>
            <person name="Camarero S."/>
            <person name="Ferreira P."/>
            <person name="Molpeceres G."/>
            <person name="Ruiz-Duenas F.J."/>
            <person name="Serrano A."/>
            <person name="Henrissat B."/>
            <person name="Drula E."/>
            <person name="Hughes K.W."/>
            <person name="Mata J.L."/>
            <person name="Ishikawa N.K."/>
            <person name="Vargas-Isla R."/>
            <person name="Ushijima S."/>
            <person name="Smith C.A."/>
            <person name="Ahrendt S."/>
            <person name="Andreopoulos W."/>
            <person name="He G."/>
            <person name="Labutti K."/>
            <person name="Lipzen A."/>
            <person name="Ng V."/>
            <person name="Riley R."/>
            <person name="Sandor L."/>
            <person name="Barry K."/>
            <person name="Martinez A.T."/>
            <person name="Xiao Y."/>
            <person name="Gibbons J.G."/>
            <person name="Terashima K."/>
            <person name="Grigoriev I.V."/>
            <person name="Hibbett D.S."/>
        </authorList>
    </citation>
    <scope>NUCLEOTIDE SEQUENCE</scope>
    <source>
        <strain evidence="3">RHP3577 ss4</strain>
    </source>
</reference>
<feature type="coiled-coil region" evidence="1">
    <location>
        <begin position="47"/>
        <end position="102"/>
    </location>
</feature>
<evidence type="ECO:0000256" key="1">
    <source>
        <dbReference type="SAM" id="Coils"/>
    </source>
</evidence>
<dbReference type="Proteomes" id="UP001150217">
    <property type="component" value="Unassembled WGS sequence"/>
</dbReference>
<feature type="compositionally biased region" description="Basic and acidic residues" evidence="2">
    <location>
        <begin position="167"/>
        <end position="179"/>
    </location>
</feature>
<accession>A0ABQ8V9P1</accession>
<gene>
    <name evidence="3" type="ORF">C8R41DRAFT_923411</name>
</gene>
<protein>
    <submittedName>
        <fullName evidence="3">Uncharacterized protein</fullName>
    </submittedName>
</protein>
<feature type="compositionally biased region" description="Basic and acidic residues" evidence="2">
    <location>
        <begin position="132"/>
        <end position="148"/>
    </location>
</feature>
<keyword evidence="1" id="KW-0175">Coiled coil</keyword>
<proteinExistence type="predicted"/>
<dbReference type="EMBL" id="JANVFT010000071">
    <property type="protein sequence ID" value="KAJ4476281.1"/>
    <property type="molecule type" value="Genomic_DNA"/>
</dbReference>